<accession>A0A8H6HCG8</accession>
<reference evidence="2 3" key="1">
    <citation type="submission" date="2020-07" db="EMBL/GenBank/DDBJ databases">
        <title>Comparative genomics of pyrophilous fungi reveals a link between fire events and developmental genes.</title>
        <authorList>
            <consortium name="DOE Joint Genome Institute"/>
            <person name="Steindorff A.S."/>
            <person name="Carver A."/>
            <person name="Calhoun S."/>
            <person name="Stillman K."/>
            <person name="Liu H."/>
            <person name="Lipzen A."/>
            <person name="Pangilinan J."/>
            <person name="Labutti K."/>
            <person name="Bruns T.D."/>
            <person name="Grigoriev I.V."/>
        </authorList>
    </citation>
    <scope>NUCLEOTIDE SEQUENCE [LARGE SCALE GENOMIC DNA]</scope>
    <source>
        <strain evidence="2 3">CBS 144469</strain>
    </source>
</reference>
<keyword evidence="3" id="KW-1185">Reference proteome</keyword>
<feature type="region of interest" description="Disordered" evidence="1">
    <location>
        <begin position="30"/>
        <end position="95"/>
    </location>
</feature>
<dbReference type="Proteomes" id="UP000521943">
    <property type="component" value="Unassembled WGS sequence"/>
</dbReference>
<gene>
    <name evidence="2" type="ORF">DFP72DRAFT_83256</name>
</gene>
<sequence length="202" mass="21778">MLKPSLHGPRSGEYLLQIARIFRSNQAIDTVPGAGCTKSTSAPYRPSLKPGSSSSPFDAWHSKTATHENKTPPSLSFERVGNNVNGRQPPKIPFPSKWTQEMLQKLVLKKASSNDFFGSSGAAARGILTGYFSGSSRVGDLPFCLLEEGMHGGSSRRLQEKLFYSSASAKVFLTGIFAPLGHAIMKTFQSNSAYPTITSSFG</sequence>
<evidence type="ECO:0000256" key="1">
    <source>
        <dbReference type="SAM" id="MobiDB-lite"/>
    </source>
</evidence>
<organism evidence="2 3">
    <name type="scientific">Ephemerocybe angulata</name>
    <dbReference type="NCBI Taxonomy" id="980116"/>
    <lineage>
        <taxon>Eukaryota</taxon>
        <taxon>Fungi</taxon>
        <taxon>Dikarya</taxon>
        <taxon>Basidiomycota</taxon>
        <taxon>Agaricomycotina</taxon>
        <taxon>Agaricomycetes</taxon>
        <taxon>Agaricomycetidae</taxon>
        <taxon>Agaricales</taxon>
        <taxon>Agaricineae</taxon>
        <taxon>Psathyrellaceae</taxon>
        <taxon>Ephemerocybe</taxon>
    </lineage>
</organism>
<comment type="caution">
    <text evidence="2">The sequence shown here is derived from an EMBL/GenBank/DDBJ whole genome shotgun (WGS) entry which is preliminary data.</text>
</comment>
<proteinExistence type="predicted"/>
<evidence type="ECO:0000313" key="3">
    <source>
        <dbReference type="Proteomes" id="UP000521943"/>
    </source>
</evidence>
<dbReference type="AlphaFoldDB" id="A0A8H6HCG8"/>
<dbReference type="EMBL" id="JACGCI010000123">
    <property type="protein sequence ID" value="KAF6744418.1"/>
    <property type="molecule type" value="Genomic_DNA"/>
</dbReference>
<evidence type="ECO:0000313" key="2">
    <source>
        <dbReference type="EMBL" id="KAF6744418.1"/>
    </source>
</evidence>
<protein>
    <submittedName>
        <fullName evidence="2">Uncharacterized protein</fullName>
    </submittedName>
</protein>
<name>A0A8H6HCG8_9AGAR</name>